<evidence type="ECO:0000313" key="5">
    <source>
        <dbReference type="Proteomes" id="UP000424966"/>
    </source>
</evidence>
<organism evidence="1 4">
    <name type="scientific">Yersinia intermedia</name>
    <dbReference type="NCBI Taxonomy" id="631"/>
    <lineage>
        <taxon>Bacteria</taxon>
        <taxon>Pseudomonadati</taxon>
        <taxon>Pseudomonadota</taxon>
        <taxon>Gammaproteobacteria</taxon>
        <taxon>Enterobacterales</taxon>
        <taxon>Yersiniaceae</taxon>
        <taxon>Yersinia</taxon>
    </lineage>
</organism>
<name>A0A0T9MT28_YERIN</name>
<dbReference type="OrthoDB" id="5600404at2"/>
<dbReference type="EMBL" id="CPZJ01000018">
    <property type="protein sequence ID" value="CNG43951.1"/>
    <property type="molecule type" value="Genomic_DNA"/>
</dbReference>
<dbReference type="GeneID" id="58046419"/>
<evidence type="ECO:0000313" key="1">
    <source>
        <dbReference type="EMBL" id="CNG43951.1"/>
    </source>
</evidence>
<dbReference type="RefSeq" id="WP_005182524.1">
    <property type="nucleotide sequence ID" value="NZ_CBCSII010000015.1"/>
</dbReference>
<dbReference type="EMBL" id="CP046294">
    <property type="protein sequence ID" value="QGR70527.1"/>
    <property type="molecule type" value="Genomic_DNA"/>
</dbReference>
<sequence length="184" mass="19979">MTVQGLDQLISNLAALSKTAVPRATAQAVNRVAGRAISRSSSKVSKGTKVPLKLVRGRAKLKKASPGRPIATIRVKRGDLPVINLGPVRMQLSRRKGSKGGADSVLKVGRFTFPGAFLQQLSNGRWQVMRRTSKARYPIEVIKIPMAAPLTQAFDDETKALLMSDMPKELAAALSNQLRLVIKR</sequence>
<dbReference type="eggNOG" id="ENOG502ZT0R">
    <property type="taxonomic scope" value="Bacteria"/>
</dbReference>
<dbReference type="InterPro" id="IPR010633">
    <property type="entry name" value="Phage_lambda_GpZ"/>
</dbReference>
<accession>A0A0T9MT28</accession>
<evidence type="ECO:0000313" key="3">
    <source>
        <dbReference type="EMBL" id="QGR70527.1"/>
    </source>
</evidence>
<dbReference type="Pfam" id="PF06763">
    <property type="entry name" value="Minor_tail_Z"/>
    <property type="match status" value="1"/>
</dbReference>
<dbReference type="AlphaFoldDB" id="A0A0T9MT28"/>
<dbReference type="PIRSF" id="PIRSF004395">
    <property type="entry name" value="Tail_Z"/>
    <property type="match status" value="1"/>
</dbReference>
<dbReference type="Proteomes" id="UP000424966">
    <property type="component" value="Chromosome"/>
</dbReference>
<gene>
    <name evidence="1" type="ORF">ERS008530_03767</name>
    <name evidence="2" type="ORF">FOC37_04470</name>
    <name evidence="3" type="ORF">FOC37_09115</name>
</gene>
<evidence type="ECO:0000313" key="4">
    <source>
        <dbReference type="Proteomes" id="UP000038750"/>
    </source>
</evidence>
<dbReference type="EMBL" id="CP046294">
    <property type="protein sequence ID" value="QGR69688.1"/>
    <property type="molecule type" value="Genomic_DNA"/>
</dbReference>
<reference evidence="1 4" key="1">
    <citation type="submission" date="2015-03" db="EMBL/GenBank/DDBJ databases">
        <authorList>
            <person name="Murphy D."/>
        </authorList>
    </citation>
    <scope>NUCLEOTIDE SEQUENCE [LARGE SCALE GENOMIC DNA]</scope>
    <source>
        <strain evidence="1 4">BR165/97</strain>
    </source>
</reference>
<keyword evidence="5" id="KW-1185">Reference proteome</keyword>
<protein>
    <submittedName>
        <fullName evidence="2">Phage tail protein</fullName>
    </submittedName>
    <submittedName>
        <fullName evidence="1">Prophage minor tail protein Z (GPZ)</fullName>
    </submittedName>
</protein>
<reference evidence="2 5" key="2">
    <citation type="submission" date="2019-11" db="EMBL/GenBank/DDBJ databases">
        <title>FDA dAtabase for Regulatory Grade micrObial Sequences (FDA-ARGOS): Supporting development and validation of Infectious Disease Dx tests.</title>
        <authorList>
            <person name="Patel R."/>
            <person name="Rucinski S."/>
            <person name="Tallon L."/>
            <person name="Sadzewicz L."/>
            <person name="Vavikolanu K."/>
            <person name="Mehta A."/>
            <person name="Aluvathingal J."/>
            <person name="Nadendla S."/>
            <person name="Nandy P."/>
            <person name="Geyer C."/>
            <person name="Yan Y."/>
            <person name="Sichtig H."/>
        </authorList>
    </citation>
    <scope>NUCLEOTIDE SEQUENCE [LARGE SCALE GENOMIC DNA]</scope>
    <source>
        <strain evidence="2 5">FDAARGOS_729</strain>
    </source>
</reference>
<evidence type="ECO:0000313" key="2">
    <source>
        <dbReference type="EMBL" id="QGR69688.1"/>
    </source>
</evidence>
<proteinExistence type="predicted"/>
<dbReference type="Proteomes" id="UP000038750">
    <property type="component" value="Unassembled WGS sequence"/>
</dbReference>